<dbReference type="Proteomes" id="UP000799291">
    <property type="component" value="Unassembled WGS sequence"/>
</dbReference>
<dbReference type="EMBL" id="MU005591">
    <property type="protein sequence ID" value="KAF2681556.1"/>
    <property type="molecule type" value="Genomic_DNA"/>
</dbReference>
<evidence type="ECO:0000313" key="1">
    <source>
        <dbReference type="EMBL" id="KAF2681556.1"/>
    </source>
</evidence>
<gene>
    <name evidence="1" type="ORF">K458DRAFT_82087</name>
</gene>
<evidence type="ECO:0000313" key="2">
    <source>
        <dbReference type="Proteomes" id="UP000799291"/>
    </source>
</evidence>
<proteinExistence type="predicted"/>
<organism evidence="1 2">
    <name type="scientific">Lentithecium fluviatile CBS 122367</name>
    <dbReference type="NCBI Taxonomy" id="1168545"/>
    <lineage>
        <taxon>Eukaryota</taxon>
        <taxon>Fungi</taxon>
        <taxon>Dikarya</taxon>
        <taxon>Ascomycota</taxon>
        <taxon>Pezizomycotina</taxon>
        <taxon>Dothideomycetes</taxon>
        <taxon>Pleosporomycetidae</taxon>
        <taxon>Pleosporales</taxon>
        <taxon>Massarineae</taxon>
        <taxon>Lentitheciaceae</taxon>
        <taxon>Lentithecium</taxon>
    </lineage>
</organism>
<accession>A0A6G1ITI4</accession>
<sequence length="113" mass="12301">MQGRPPLRGRVRAELATRRGPGLRRLASRHLLKQRSPAQTMEPLAHCSPSCHRRLSAACTLSKPSVLRRAAHDAGASRKQHVAHASAVCIGAASFHAGAHRIHAPQHRLPLRT</sequence>
<protein>
    <submittedName>
        <fullName evidence="1">Uncharacterized protein</fullName>
    </submittedName>
</protein>
<keyword evidence="2" id="KW-1185">Reference proteome</keyword>
<reference evidence="1" key="1">
    <citation type="journal article" date="2020" name="Stud. Mycol.">
        <title>101 Dothideomycetes genomes: a test case for predicting lifestyles and emergence of pathogens.</title>
        <authorList>
            <person name="Haridas S."/>
            <person name="Albert R."/>
            <person name="Binder M."/>
            <person name="Bloem J."/>
            <person name="Labutti K."/>
            <person name="Salamov A."/>
            <person name="Andreopoulos B."/>
            <person name="Baker S."/>
            <person name="Barry K."/>
            <person name="Bills G."/>
            <person name="Bluhm B."/>
            <person name="Cannon C."/>
            <person name="Castanera R."/>
            <person name="Culley D."/>
            <person name="Daum C."/>
            <person name="Ezra D."/>
            <person name="Gonzalez J."/>
            <person name="Henrissat B."/>
            <person name="Kuo A."/>
            <person name="Liang C."/>
            <person name="Lipzen A."/>
            <person name="Lutzoni F."/>
            <person name="Magnuson J."/>
            <person name="Mondo S."/>
            <person name="Nolan M."/>
            <person name="Ohm R."/>
            <person name="Pangilinan J."/>
            <person name="Park H.-J."/>
            <person name="Ramirez L."/>
            <person name="Alfaro M."/>
            <person name="Sun H."/>
            <person name="Tritt A."/>
            <person name="Yoshinaga Y."/>
            <person name="Zwiers L.-H."/>
            <person name="Turgeon B."/>
            <person name="Goodwin S."/>
            <person name="Spatafora J."/>
            <person name="Crous P."/>
            <person name="Grigoriev I."/>
        </authorList>
    </citation>
    <scope>NUCLEOTIDE SEQUENCE</scope>
    <source>
        <strain evidence="1">CBS 122367</strain>
    </source>
</reference>
<name>A0A6G1ITI4_9PLEO</name>
<dbReference type="AlphaFoldDB" id="A0A6G1ITI4"/>